<dbReference type="Proteomes" id="UP000005666">
    <property type="component" value="Chromosome 12"/>
</dbReference>
<dbReference type="KEGG" id="tpf:TPHA_0L00690"/>
<name>G8BZU7_TETPH</name>
<dbReference type="HOGENOM" id="CLU_501707_0_0_1"/>
<protein>
    <submittedName>
        <fullName evidence="2">Uncharacterized protein</fullName>
    </submittedName>
</protein>
<feature type="region of interest" description="Disordered" evidence="1">
    <location>
        <begin position="235"/>
        <end position="256"/>
    </location>
</feature>
<dbReference type="PANTHER" id="PTHR28027:SF2">
    <property type="entry name" value="TRANSCRIPTIONAL REGULATOR MIT1"/>
    <property type="match status" value="1"/>
</dbReference>
<dbReference type="InterPro" id="IPR018608">
    <property type="entry name" value="Gti1/Pac2"/>
</dbReference>
<keyword evidence="3" id="KW-1185">Reference proteome</keyword>
<organism evidence="2 3">
    <name type="scientific">Tetrapisispora phaffii (strain ATCC 24235 / CBS 4417 / NBRC 1672 / NRRL Y-8282 / UCD 70-5)</name>
    <name type="common">Yeast</name>
    <name type="synonym">Fabospora phaffii</name>
    <dbReference type="NCBI Taxonomy" id="1071381"/>
    <lineage>
        <taxon>Eukaryota</taxon>
        <taxon>Fungi</taxon>
        <taxon>Dikarya</taxon>
        <taxon>Ascomycota</taxon>
        <taxon>Saccharomycotina</taxon>
        <taxon>Saccharomycetes</taxon>
        <taxon>Saccharomycetales</taxon>
        <taxon>Saccharomycetaceae</taxon>
        <taxon>Tetrapisispora</taxon>
    </lineage>
</organism>
<feature type="compositionally biased region" description="Polar residues" evidence="1">
    <location>
        <begin position="269"/>
        <end position="293"/>
    </location>
</feature>
<sequence length="543" mass="61421">MELIPTFKGYIEDENDALLVFEATMKGKLRRTVRRPYEIERPQLIISGNVFVFIEEEAGIKRWTDGISWSPSRILGKFLIYKEIIKNKDNNNIHKNSNSNSNNPNHSSNLLPTNSRDHQRHNNDGRSMKSNKNTKKNTGFIKKTISIRVHSTDNLQNAQTFHLVSYYLDDDIGQRKLITPKNSPLFRGMTPSDNLISALDATALGNNKFFNNNSEVFQPKISPHLIYKNAINSISSPSSTPTHSSSSSTTSSSSSSALSLASNTNVYMSKNGTPSVTPQSCTPISNYENSNGDDGSRRYSRIRKESMTENPDLTQLNKNGLALPFPGSTQNKNVIPKYHVHMFNNYNEKNNTDDRRFVKQQQQPHPNYWVSLPSKPAEINDGIAYLPSHSQLLPNHEIIGQPNIQYTGPYKQLANGTPYNPNQPQDFNRNYPLQEQRKSLPPFIPHISRQVQVPQVPQGPQGPASQIPLPQLPMPQLPMPQMQIPKASMQIPQVLIPPLQVAKEQPPPVILPLNENRLNNNRINEQGYNLPYFQPLLNYRGYQ</sequence>
<dbReference type="AlphaFoldDB" id="G8BZU7"/>
<reference evidence="2 3" key="1">
    <citation type="journal article" date="2011" name="Proc. Natl. Acad. Sci. U.S.A.">
        <title>Evolutionary erosion of yeast sex chromosomes by mating-type switching accidents.</title>
        <authorList>
            <person name="Gordon J.L."/>
            <person name="Armisen D."/>
            <person name="Proux-Wera E."/>
            <person name="Oheigeartaigh S.S."/>
            <person name="Byrne K.P."/>
            <person name="Wolfe K.H."/>
        </authorList>
    </citation>
    <scope>NUCLEOTIDE SEQUENCE [LARGE SCALE GENOMIC DNA]</scope>
    <source>
        <strain evidence="3">ATCC 24235 / CBS 4417 / NBRC 1672 / NRRL Y-8282 / UCD 70-5</strain>
    </source>
</reference>
<dbReference type="EMBL" id="HE612867">
    <property type="protein sequence ID" value="CCE65425.1"/>
    <property type="molecule type" value="Genomic_DNA"/>
</dbReference>
<dbReference type="OrthoDB" id="5572844at2759"/>
<dbReference type="GO" id="GO:0003677">
    <property type="term" value="F:DNA binding"/>
    <property type="evidence" value="ECO:0007669"/>
    <property type="project" value="TreeGrafter"/>
</dbReference>
<evidence type="ECO:0000313" key="2">
    <source>
        <dbReference type="EMBL" id="CCE65425.1"/>
    </source>
</evidence>
<dbReference type="GeneID" id="11531763"/>
<feature type="region of interest" description="Disordered" evidence="1">
    <location>
        <begin position="91"/>
        <end position="139"/>
    </location>
</feature>
<evidence type="ECO:0000313" key="3">
    <source>
        <dbReference type="Proteomes" id="UP000005666"/>
    </source>
</evidence>
<dbReference type="PANTHER" id="PTHR28027">
    <property type="entry name" value="TRANSCRIPTIONAL REGULATOR MIT1"/>
    <property type="match status" value="1"/>
</dbReference>
<feature type="region of interest" description="Disordered" evidence="1">
    <location>
        <begin position="269"/>
        <end position="298"/>
    </location>
</feature>
<dbReference type="RefSeq" id="XP_003687859.1">
    <property type="nucleotide sequence ID" value="XM_003687811.1"/>
</dbReference>
<feature type="compositionally biased region" description="Basic and acidic residues" evidence="1">
    <location>
        <begin position="115"/>
        <end position="127"/>
    </location>
</feature>
<evidence type="ECO:0000256" key="1">
    <source>
        <dbReference type="SAM" id="MobiDB-lite"/>
    </source>
</evidence>
<gene>
    <name evidence="2" type="primary">TPHA0L00690</name>
    <name evidence="2" type="ordered locus">TPHA_0L00690</name>
</gene>
<feature type="compositionally biased region" description="Low complexity" evidence="1">
    <location>
        <begin position="93"/>
        <end position="114"/>
    </location>
</feature>
<dbReference type="eggNOG" id="KOG4476">
    <property type="taxonomic scope" value="Eukaryota"/>
</dbReference>
<dbReference type="Pfam" id="PF09729">
    <property type="entry name" value="Gti1_Pac2"/>
    <property type="match status" value="1"/>
</dbReference>
<accession>G8BZU7</accession>
<proteinExistence type="predicted"/>